<keyword evidence="2" id="KW-0560">Oxidoreductase</keyword>
<dbReference type="InterPro" id="IPR028939">
    <property type="entry name" value="P5C_Rdtase_cat_N"/>
</dbReference>
<organism evidence="6">
    <name type="scientific">Schistocephalus solidus</name>
    <name type="common">Tapeworm</name>
    <dbReference type="NCBI Taxonomy" id="70667"/>
    <lineage>
        <taxon>Eukaryota</taxon>
        <taxon>Metazoa</taxon>
        <taxon>Spiralia</taxon>
        <taxon>Lophotrochozoa</taxon>
        <taxon>Platyhelminthes</taxon>
        <taxon>Cestoda</taxon>
        <taxon>Eucestoda</taxon>
        <taxon>Diphyllobothriidea</taxon>
        <taxon>Diphyllobothriidae</taxon>
        <taxon>Schistocephalus</taxon>
    </lineage>
</organism>
<feature type="domain" description="Pyrroline-5-carboxylate reductase catalytic N-terminal" evidence="3">
    <location>
        <begin position="23"/>
        <end position="115"/>
    </location>
</feature>
<reference evidence="6" key="1">
    <citation type="submission" date="2016-06" db="UniProtKB">
        <authorList>
            <consortium name="WormBaseParasite"/>
        </authorList>
    </citation>
    <scope>IDENTIFICATION</scope>
</reference>
<evidence type="ECO:0000313" key="4">
    <source>
        <dbReference type="EMBL" id="VDL86174.1"/>
    </source>
</evidence>
<dbReference type="STRING" id="70667.A0A183S958"/>
<sequence length="127" mass="13339">MACCNQGDADLTAKKAIVGDRHFGFLGSGQMAQAIAKGLLSGGLLKGSHVCMSDRFGTGPEDAKTYGIEYVQENSSMVKKSDVVFVCVKPNLVQHVLRECADVLPNKLVISIAAGVTVADLEAVSLL</sequence>
<dbReference type="GO" id="GO:0055129">
    <property type="term" value="P:L-proline biosynthetic process"/>
    <property type="evidence" value="ECO:0007669"/>
    <property type="project" value="TreeGrafter"/>
</dbReference>
<evidence type="ECO:0000313" key="6">
    <source>
        <dbReference type="WBParaSite" id="SSLN_0000078901-mRNA-1"/>
    </source>
</evidence>
<accession>A0A183S958</accession>
<evidence type="ECO:0000256" key="1">
    <source>
        <dbReference type="ARBA" id="ARBA00005525"/>
    </source>
</evidence>
<proteinExistence type="inferred from homology"/>
<dbReference type="PANTHER" id="PTHR11645:SF0">
    <property type="entry name" value="PYRROLINE-5-CARBOXYLATE REDUCTASE 3"/>
    <property type="match status" value="1"/>
</dbReference>
<dbReference type="EMBL" id="UYSU01000734">
    <property type="protein sequence ID" value="VDL86174.1"/>
    <property type="molecule type" value="Genomic_DNA"/>
</dbReference>
<gene>
    <name evidence="4" type="ORF">SSLN_LOCUS756</name>
</gene>
<dbReference type="WBParaSite" id="SSLN_0000078901-mRNA-1">
    <property type="protein sequence ID" value="SSLN_0000078901-mRNA-1"/>
    <property type="gene ID" value="SSLN_0000078901"/>
</dbReference>
<protein>
    <submittedName>
        <fullName evidence="6">F420_oxidored domain-containing protein</fullName>
    </submittedName>
</protein>
<dbReference type="PANTHER" id="PTHR11645">
    <property type="entry name" value="PYRROLINE-5-CARBOXYLATE REDUCTASE"/>
    <property type="match status" value="1"/>
</dbReference>
<evidence type="ECO:0000256" key="2">
    <source>
        <dbReference type="ARBA" id="ARBA00023002"/>
    </source>
</evidence>
<name>A0A183S958_SCHSO</name>
<reference evidence="4 5" key="2">
    <citation type="submission" date="2018-11" db="EMBL/GenBank/DDBJ databases">
        <authorList>
            <consortium name="Pathogen Informatics"/>
        </authorList>
    </citation>
    <scope>NUCLEOTIDE SEQUENCE [LARGE SCALE GENOMIC DNA]</scope>
    <source>
        <strain evidence="4 5">NST_G2</strain>
    </source>
</reference>
<evidence type="ECO:0000313" key="5">
    <source>
        <dbReference type="Proteomes" id="UP000275846"/>
    </source>
</evidence>
<keyword evidence="5" id="KW-1185">Reference proteome</keyword>
<dbReference type="Pfam" id="PF03807">
    <property type="entry name" value="F420_oxidored"/>
    <property type="match status" value="1"/>
</dbReference>
<dbReference type="Proteomes" id="UP000275846">
    <property type="component" value="Unassembled WGS sequence"/>
</dbReference>
<dbReference type="GO" id="GO:0004735">
    <property type="term" value="F:pyrroline-5-carboxylate reductase activity"/>
    <property type="evidence" value="ECO:0007669"/>
    <property type="project" value="TreeGrafter"/>
</dbReference>
<dbReference type="AlphaFoldDB" id="A0A183S958"/>
<dbReference type="OrthoDB" id="10263291at2759"/>
<dbReference type="InterPro" id="IPR036291">
    <property type="entry name" value="NAD(P)-bd_dom_sf"/>
</dbReference>
<dbReference type="Gene3D" id="3.40.50.720">
    <property type="entry name" value="NAD(P)-binding Rossmann-like Domain"/>
    <property type="match status" value="1"/>
</dbReference>
<dbReference type="SUPFAM" id="SSF51735">
    <property type="entry name" value="NAD(P)-binding Rossmann-fold domains"/>
    <property type="match status" value="1"/>
</dbReference>
<comment type="similarity">
    <text evidence="1">Belongs to the pyrroline-5-carboxylate reductase family.</text>
</comment>
<evidence type="ECO:0000259" key="3">
    <source>
        <dbReference type="Pfam" id="PF03807"/>
    </source>
</evidence>